<keyword evidence="3" id="KW-0175">Coiled coil</keyword>
<feature type="coiled-coil region" evidence="3">
    <location>
        <begin position="54"/>
        <end position="81"/>
    </location>
</feature>
<comment type="caution">
    <text evidence="5">The sequence shown here is derived from an EMBL/GenBank/DDBJ whole genome shotgun (WGS) entry which is preliminary data.</text>
</comment>
<reference evidence="6" key="1">
    <citation type="journal article" date="2019" name="Int. J. Syst. Evol. Microbiol.">
        <title>The Global Catalogue of Microorganisms (GCM) 10K type strain sequencing project: providing services to taxonomists for standard genome sequencing and annotation.</title>
        <authorList>
            <consortium name="The Broad Institute Genomics Platform"/>
            <consortium name="The Broad Institute Genome Sequencing Center for Infectious Disease"/>
            <person name="Wu L."/>
            <person name="Ma J."/>
        </authorList>
    </citation>
    <scope>NUCLEOTIDE SEQUENCE [LARGE SCALE GENOMIC DNA]</scope>
    <source>
        <strain evidence="6">DFY28</strain>
    </source>
</reference>
<dbReference type="InterPro" id="IPR029787">
    <property type="entry name" value="Nucleotide_cyclase"/>
</dbReference>
<dbReference type="CDD" id="cd01949">
    <property type="entry name" value="GGDEF"/>
    <property type="match status" value="1"/>
</dbReference>
<accession>A0ABW4N0N7</accession>
<evidence type="ECO:0000256" key="1">
    <source>
        <dbReference type="ARBA" id="ARBA00012528"/>
    </source>
</evidence>
<evidence type="ECO:0000256" key="3">
    <source>
        <dbReference type="SAM" id="Coils"/>
    </source>
</evidence>
<dbReference type="InterPro" id="IPR043128">
    <property type="entry name" value="Rev_trsase/Diguanyl_cyclase"/>
</dbReference>
<dbReference type="Gene3D" id="3.30.70.270">
    <property type="match status" value="1"/>
</dbReference>
<dbReference type="Pfam" id="PF00990">
    <property type="entry name" value="GGDEF"/>
    <property type="match status" value="1"/>
</dbReference>
<evidence type="ECO:0000313" key="5">
    <source>
        <dbReference type="EMBL" id="MFD1783645.1"/>
    </source>
</evidence>
<comment type="catalytic activity">
    <reaction evidence="2">
        <text>2 GTP = 3',3'-c-di-GMP + 2 diphosphate</text>
        <dbReference type="Rhea" id="RHEA:24898"/>
        <dbReference type="ChEBI" id="CHEBI:33019"/>
        <dbReference type="ChEBI" id="CHEBI:37565"/>
        <dbReference type="ChEBI" id="CHEBI:58805"/>
        <dbReference type="EC" id="2.7.7.65"/>
    </reaction>
</comment>
<dbReference type="SUPFAM" id="SSF55073">
    <property type="entry name" value="Nucleotide cyclase"/>
    <property type="match status" value="1"/>
</dbReference>
<dbReference type="PANTHER" id="PTHR45138">
    <property type="entry name" value="REGULATORY COMPONENTS OF SENSORY TRANSDUCTION SYSTEM"/>
    <property type="match status" value="1"/>
</dbReference>
<gene>
    <name evidence="5" type="ORF">ACFSC0_09595</name>
</gene>
<dbReference type="EC" id="2.7.7.65" evidence="1"/>
<dbReference type="PANTHER" id="PTHR45138:SF9">
    <property type="entry name" value="DIGUANYLATE CYCLASE DGCM-RELATED"/>
    <property type="match status" value="1"/>
</dbReference>
<dbReference type="EMBL" id="JBHUEY010000001">
    <property type="protein sequence ID" value="MFD1783645.1"/>
    <property type="molecule type" value="Genomic_DNA"/>
</dbReference>
<protein>
    <recommendedName>
        <fullName evidence="1">diguanylate cyclase</fullName>
        <ecNumber evidence="1">2.7.7.65</ecNumber>
    </recommendedName>
</protein>
<dbReference type="RefSeq" id="WP_377283161.1">
    <property type="nucleotide sequence ID" value="NZ_JBHRSI010000008.1"/>
</dbReference>
<dbReference type="PROSITE" id="PS50887">
    <property type="entry name" value="GGDEF"/>
    <property type="match status" value="1"/>
</dbReference>
<dbReference type="Proteomes" id="UP001597237">
    <property type="component" value="Unassembled WGS sequence"/>
</dbReference>
<keyword evidence="6" id="KW-1185">Reference proteome</keyword>
<dbReference type="NCBIfam" id="TIGR00254">
    <property type="entry name" value="GGDEF"/>
    <property type="match status" value="1"/>
</dbReference>
<dbReference type="InterPro" id="IPR000160">
    <property type="entry name" value="GGDEF_dom"/>
</dbReference>
<name>A0ABW4N0N7_9CAUL</name>
<evidence type="ECO:0000259" key="4">
    <source>
        <dbReference type="PROSITE" id="PS50887"/>
    </source>
</evidence>
<evidence type="ECO:0000313" key="6">
    <source>
        <dbReference type="Proteomes" id="UP001597237"/>
    </source>
</evidence>
<evidence type="ECO:0000256" key="2">
    <source>
        <dbReference type="ARBA" id="ARBA00034247"/>
    </source>
</evidence>
<organism evidence="5 6">
    <name type="scientific">Phenylobacterium terrae</name>
    <dbReference type="NCBI Taxonomy" id="2665495"/>
    <lineage>
        <taxon>Bacteria</taxon>
        <taxon>Pseudomonadati</taxon>
        <taxon>Pseudomonadota</taxon>
        <taxon>Alphaproteobacteria</taxon>
        <taxon>Caulobacterales</taxon>
        <taxon>Caulobacteraceae</taxon>
        <taxon>Phenylobacterium</taxon>
    </lineage>
</organism>
<feature type="domain" description="GGDEF" evidence="4">
    <location>
        <begin position="112"/>
        <end position="238"/>
    </location>
</feature>
<dbReference type="SMART" id="SM00267">
    <property type="entry name" value="GGDEF"/>
    <property type="match status" value="1"/>
</dbReference>
<dbReference type="InterPro" id="IPR050469">
    <property type="entry name" value="Diguanylate_Cyclase"/>
</dbReference>
<proteinExistence type="predicted"/>
<sequence length="238" mass="25513">MKISGARTPPLPDTRRRLLVAPDARPASAPPPADAAAFLGLSEADLTAPVRLALQTLLTEVDDLRAEVARLKARLAEAEGLADQDALTPLLNRRAFMRELNRIRTFAQRYGSPASLIYFDVDGLKGINDRFGHAAGDAALKAVADRLLANVRESDIVARMGGDEFAVILAQADRFTARAKAESLAAMVAETPVQFGDWSAPMRLSFGVKDISPDTDAEAIVAEADAAMYAMKRARKAG</sequence>